<dbReference type="SUPFAM" id="SSF89124">
    <property type="entry name" value="Nop domain"/>
    <property type="match status" value="1"/>
</dbReference>
<comment type="subcellular location">
    <subcellularLocation>
        <location evidence="1">Nucleus</location>
    </subcellularLocation>
</comment>
<dbReference type="InterPro" id="IPR019175">
    <property type="entry name" value="Prp31_C"/>
</dbReference>
<feature type="region of interest" description="Disordered" evidence="4">
    <location>
        <begin position="958"/>
        <end position="987"/>
    </location>
</feature>
<evidence type="ECO:0000256" key="1">
    <source>
        <dbReference type="ARBA" id="ARBA00004123"/>
    </source>
</evidence>
<keyword evidence="2" id="KW-0539">Nucleus</keyword>
<dbReference type="EMBL" id="AGNL01039177">
    <property type="protein sequence ID" value="EJK52834.1"/>
    <property type="molecule type" value="Genomic_DNA"/>
</dbReference>
<gene>
    <name evidence="6" type="ORF">THAOC_27859</name>
</gene>
<dbReference type="Pfam" id="PF09785">
    <property type="entry name" value="Prp31_C"/>
    <property type="match status" value="1"/>
</dbReference>
<feature type="region of interest" description="Disordered" evidence="4">
    <location>
        <begin position="499"/>
        <end position="607"/>
    </location>
</feature>
<dbReference type="GO" id="GO:0046540">
    <property type="term" value="C:U4/U6 x U5 tri-snRNP complex"/>
    <property type="evidence" value="ECO:0007669"/>
    <property type="project" value="InterPro"/>
</dbReference>
<dbReference type="GO" id="GO:0071011">
    <property type="term" value="C:precatalytic spliceosome"/>
    <property type="evidence" value="ECO:0007669"/>
    <property type="project" value="TreeGrafter"/>
</dbReference>
<comment type="caution">
    <text evidence="6">The sequence shown here is derived from an EMBL/GenBank/DDBJ whole genome shotgun (WGS) entry which is preliminary data.</text>
</comment>
<dbReference type="Proteomes" id="UP000266841">
    <property type="component" value="Unassembled WGS sequence"/>
</dbReference>
<dbReference type="InterPro" id="IPR036070">
    <property type="entry name" value="Nop_dom_sf"/>
</dbReference>
<accession>K0RKK1</accession>
<feature type="domain" description="Nop" evidence="5">
    <location>
        <begin position="760"/>
        <end position="885"/>
    </location>
</feature>
<dbReference type="InterPro" id="IPR042239">
    <property type="entry name" value="Nop_C"/>
</dbReference>
<feature type="compositionally biased region" description="Basic and acidic residues" evidence="4">
    <location>
        <begin position="501"/>
        <end position="514"/>
    </location>
</feature>
<dbReference type="PANTHER" id="PTHR13904:SF0">
    <property type="entry name" value="U4_U6 SMALL NUCLEAR RIBONUCLEOPROTEIN PRP31"/>
    <property type="match status" value="1"/>
</dbReference>
<dbReference type="AlphaFoldDB" id="K0RKK1"/>
<evidence type="ECO:0000313" key="6">
    <source>
        <dbReference type="EMBL" id="EJK52834.1"/>
    </source>
</evidence>
<dbReference type="GO" id="GO:0005687">
    <property type="term" value="C:U4 snRNP"/>
    <property type="evidence" value="ECO:0007669"/>
    <property type="project" value="TreeGrafter"/>
</dbReference>
<evidence type="ECO:0000256" key="4">
    <source>
        <dbReference type="SAM" id="MobiDB-lite"/>
    </source>
</evidence>
<evidence type="ECO:0000256" key="3">
    <source>
        <dbReference type="ARBA" id="ARBA00023274"/>
    </source>
</evidence>
<proteinExistence type="predicted"/>
<dbReference type="OrthoDB" id="4771285at2759"/>
<feature type="compositionally biased region" description="Basic and acidic residues" evidence="4">
    <location>
        <begin position="523"/>
        <end position="535"/>
    </location>
</feature>
<dbReference type="InterPro" id="IPR027105">
    <property type="entry name" value="Prp31"/>
</dbReference>
<dbReference type="PANTHER" id="PTHR13904">
    <property type="entry name" value="PRE-MRNA SPLICING FACTOR PRP31"/>
    <property type="match status" value="1"/>
</dbReference>
<organism evidence="6 7">
    <name type="scientific">Thalassiosira oceanica</name>
    <name type="common">Marine diatom</name>
    <dbReference type="NCBI Taxonomy" id="159749"/>
    <lineage>
        <taxon>Eukaryota</taxon>
        <taxon>Sar</taxon>
        <taxon>Stramenopiles</taxon>
        <taxon>Ochrophyta</taxon>
        <taxon>Bacillariophyta</taxon>
        <taxon>Coscinodiscophyceae</taxon>
        <taxon>Thalassiosirophycidae</taxon>
        <taxon>Thalassiosirales</taxon>
        <taxon>Thalassiosiraceae</taxon>
        <taxon>Thalassiosira</taxon>
    </lineage>
</organism>
<evidence type="ECO:0000313" key="7">
    <source>
        <dbReference type="Proteomes" id="UP000266841"/>
    </source>
</evidence>
<keyword evidence="3" id="KW-0687">Ribonucleoprotein</keyword>
<evidence type="ECO:0000256" key="2">
    <source>
        <dbReference type="ARBA" id="ARBA00023242"/>
    </source>
</evidence>
<dbReference type="FunFam" id="1.10.246.90:FF:000002">
    <property type="entry name" value="U4/U6 small nuclear ribonucleoprotein Prp31"/>
    <property type="match status" value="1"/>
</dbReference>
<dbReference type="Pfam" id="PF01798">
    <property type="entry name" value="Nop"/>
    <property type="match status" value="1"/>
</dbReference>
<sequence length="1037" mass="114313">MARVDDNMTPSRAIEAAMLVLQSPATAAAAAGGTAAAISPAQANTSVLEAWFALVRMFRQDNPVHYASFVAGRNLVKLAAALRNNKMYSSADVGHIYSGEVCGPRELINFLKARKRERDDLVDRFLNDKVDYPTPAFNIDGVDDLVKGMTPAESGIMYSAAGRQLPTCFASVLANDDKFKQWIQLSSGRPLETWVQDFFATNLDGACSRKFDRVCRRIMMKLLAYTGIAITKRKSKNTDYSFEFQLHCFHRSTEFDDMIFALNDEEYIKLYYDTNMAMLNHGGLTLITKPFFSWAKRLMKTVRDAFTKDSIDRNPHDCFARSEKSVMSDKILRSDFILLCQKHSEVESLDSINKAYEIIVPKVCHARFGSVFRQWKAENVIKHENVALRTKLKAGADKKRKSVESATVTPGLATAKNARNEEAESDVAEANNPVVDTECQSSTGYEVHRSVTERLDVYIAILLLWPGGGPGPAIGPVGPVDHQSSSRRGGIATVVDSVTPKCHDSVDPPSDRSIIRKKITLSEGDRESRRADRQRRTTVGSGGSMADCLLDDLDDLSDVAEEDGDESPPLEDGAPSGADRGDPYGHADEGKPSSAGLKPRPRLLDDPGLRAHLSSIRAACDNGKSGSKEDDDHQHTLILSTNKHLLAISHEIHRTHLDLCRLYNPKFPELEDLITDPYQYRAAIGILQNEMDVTKKNEELNAILSSNQIITISVAGSTTSGRPLTDEEMRQVNETCTYLDQLKSTQAELSTFVESNMESWAPSVCALIGPSLAAQLFASTGGLGELSKIPACNLQLIGKNKSTSASRGGMATNARSQHAGYLMECELVQRCPNYLKMKAMKAVAGKLALAARTDHVNCEAGRARSAAVGRKFHGELMAKFNKWEEPDKAQSVKALPKPDLTLKKRRGGKRIRRLKERFEETEMMKQANRRAFSSESGEYGDDAMGLTLGMLDTKEGGAMRQTVEKRKMRQANTKASRKRAVQMSSGTTNGLASSMVFTPVQGLELVNPDANKERVRKANAKWFSEMAGFESALPKKK</sequence>
<dbReference type="PROSITE" id="PS51358">
    <property type="entry name" value="NOP"/>
    <property type="match status" value="1"/>
</dbReference>
<dbReference type="InterPro" id="IPR002687">
    <property type="entry name" value="Nop_dom"/>
</dbReference>
<keyword evidence="7" id="KW-1185">Reference proteome</keyword>
<name>K0RKK1_THAOC</name>
<feature type="compositionally biased region" description="Acidic residues" evidence="4">
    <location>
        <begin position="549"/>
        <end position="569"/>
    </location>
</feature>
<reference evidence="6 7" key="1">
    <citation type="journal article" date="2012" name="Genome Biol.">
        <title>Genome and low-iron response of an oceanic diatom adapted to chronic iron limitation.</title>
        <authorList>
            <person name="Lommer M."/>
            <person name="Specht M."/>
            <person name="Roy A.S."/>
            <person name="Kraemer L."/>
            <person name="Andreson R."/>
            <person name="Gutowska M.A."/>
            <person name="Wolf J."/>
            <person name="Bergner S.V."/>
            <person name="Schilhabel M.B."/>
            <person name="Klostermeier U.C."/>
            <person name="Beiko R.G."/>
            <person name="Rosenstiel P."/>
            <person name="Hippler M."/>
            <person name="Laroche J."/>
        </authorList>
    </citation>
    <scope>NUCLEOTIDE SEQUENCE [LARGE SCALE GENOMIC DNA]</scope>
    <source>
        <strain evidence="6 7">CCMP1005</strain>
    </source>
</reference>
<feature type="compositionally biased region" description="Basic and acidic residues" evidence="4">
    <location>
        <begin position="579"/>
        <end position="591"/>
    </location>
</feature>
<evidence type="ECO:0000259" key="5">
    <source>
        <dbReference type="PROSITE" id="PS51358"/>
    </source>
</evidence>
<dbReference type="eggNOG" id="KOG2574">
    <property type="taxonomic scope" value="Eukaryota"/>
</dbReference>
<dbReference type="Gene3D" id="1.10.287.4070">
    <property type="match status" value="1"/>
</dbReference>
<dbReference type="GO" id="GO:0000244">
    <property type="term" value="P:spliceosomal tri-snRNP complex assembly"/>
    <property type="evidence" value="ECO:0007669"/>
    <property type="project" value="InterPro"/>
</dbReference>
<dbReference type="Gene3D" id="1.10.246.90">
    <property type="entry name" value="Nop domain"/>
    <property type="match status" value="1"/>
</dbReference>
<protein>
    <recommendedName>
        <fullName evidence="5">Nop domain-containing protein</fullName>
    </recommendedName>
</protein>